<proteinExistence type="predicted"/>
<protein>
    <submittedName>
        <fullName evidence="2">Uncharacterized protein</fullName>
    </submittedName>
</protein>
<evidence type="ECO:0000313" key="2">
    <source>
        <dbReference type="EMBL" id="KAF2639557.1"/>
    </source>
</evidence>
<organism evidence="2 3">
    <name type="scientific">Massarina eburnea CBS 473.64</name>
    <dbReference type="NCBI Taxonomy" id="1395130"/>
    <lineage>
        <taxon>Eukaryota</taxon>
        <taxon>Fungi</taxon>
        <taxon>Dikarya</taxon>
        <taxon>Ascomycota</taxon>
        <taxon>Pezizomycotina</taxon>
        <taxon>Dothideomycetes</taxon>
        <taxon>Pleosporomycetidae</taxon>
        <taxon>Pleosporales</taxon>
        <taxon>Massarineae</taxon>
        <taxon>Massarinaceae</taxon>
        <taxon>Massarina</taxon>
    </lineage>
</organism>
<dbReference type="Proteomes" id="UP000799753">
    <property type="component" value="Unassembled WGS sequence"/>
</dbReference>
<feature type="region of interest" description="Disordered" evidence="1">
    <location>
        <begin position="106"/>
        <end position="129"/>
    </location>
</feature>
<evidence type="ECO:0000256" key="1">
    <source>
        <dbReference type="SAM" id="MobiDB-lite"/>
    </source>
</evidence>
<keyword evidence="3" id="KW-1185">Reference proteome</keyword>
<dbReference type="EMBL" id="MU006786">
    <property type="protein sequence ID" value="KAF2639557.1"/>
    <property type="molecule type" value="Genomic_DNA"/>
</dbReference>
<dbReference type="AlphaFoldDB" id="A0A6A6RWN5"/>
<sequence>MPVPWKESHAEFGLPPVIPEVSVPETVPSAPDPERMSCVKGTRICSTPTLIITHELMPRISLSYLLISCFFSFPPRSCSHVSVLCSLHVVWGTWAFLPSSCNHRELSTTTGKSRPHKSPRAPPEPLTSSHRYFRNHRVTSALPHRFQAHGTSNDPAIRLT</sequence>
<accession>A0A6A6RWN5</accession>
<name>A0A6A6RWN5_9PLEO</name>
<reference evidence="2" key="1">
    <citation type="journal article" date="2020" name="Stud. Mycol.">
        <title>101 Dothideomycetes genomes: a test case for predicting lifestyles and emergence of pathogens.</title>
        <authorList>
            <person name="Haridas S."/>
            <person name="Albert R."/>
            <person name="Binder M."/>
            <person name="Bloem J."/>
            <person name="Labutti K."/>
            <person name="Salamov A."/>
            <person name="Andreopoulos B."/>
            <person name="Baker S."/>
            <person name="Barry K."/>
            <person name="Bills G."/>
            <person name="Bluhm B."/>
            <person name="Cannon C."/>
            <person name="Castanera R."/>
            <person name="Culley D."/>
            <person name="Daum C."/>
            <person name="Ezra D."/>
            <person name="Gonzalez J."/>
            <person name="Henrissat B."/>
            <person name="Kuo A."/>
            <person name="Liang C."/>
            <person name="Lipzen A."/>
            <person name="Lutzoni F."/>
            <person name="Magnuson J."/>
            <person name="Mondo S."/>
            <person name="Nolan M."/>
            <person name="Ohm R."/>
            <person name="Pangilinan J."/>
            <person name="Park H.-J."/>
            <person name="Ramirez L."/>
            <person name="Alfaro M."/>
            <person name="Sun H."/>
            <person name="Tritt A."/>
            <person name="Yoshinaga Y."/>
            <person name="Zwiers L.-H."/>
            <person name="Turgeon B."/>
            <person name="Goodwin S."/>
            <person name="Spatafora J."/>
            <person name="Crous P."/>
            <person name="Grigoriev I."/>
        </authorList>
    </citation>
    <scope>NUCLEOTIDE SEQUENCE</scope>
    <source>
        <strain evidence="2">CBS 473.64</strain>
    </source>
</reference>
<evidence type="ECO:0000313" key="3">
    <source>
        <dbReference type="Proteomes" id="UP000799753"/>
    </source>
</evidence>
<gene>
    <name evidence="2" type="ORF">P280DRAFT_470194</name>
</gene>